<dbReference type="InterPro" id="IPR009875">
    <property type="entry name" value="PilZ_domain"/>
</dbReference>
<dbReference type="SUPFAM" id="SSF141371">
    <property type="entry name" value="PilZ domain-like"/>
    <property type="match status" value="1"/>
</dbReference>
<organism evidence="2 3">
    <name type="scientific">Aromatoleum diolicum</name>
    <dbReference type="NCBI Taxonomy" id="75796"/>
    <lineage>
        <taxon>Bacteria</taxon>
        <taxon>Pseudomonadati</taxon>
        <taxon>Pseudomonadota</taxon>
        <taxon>Betaproteobacteria</taxon>
        <taxon>Rhodocyclales</taxon>
        <taxon>Rhodocyclaceae</taxon>
        <taxon>Aromatoleum</taxon>
    </lineage>
</organism>
<reference evidence="2 3" key="1">
    <citation type="submission" date="2019-12" db="EMBL/GenBank/DDBJ databases">
        <title>Comparative genomics gives insights into the taxonomy of the Azoarcus-Aromatoleum group and reveals separate origins of nif in the plant-associated Azoarcus and non-plant-associated Aromatoleum sub-groups.</title>
        <authorList>
            <person name="Lafos M."/>
            <person name="Maluk M."/>
            <person name="Batista M."/>
            <person name="Junghare M."/>
            <person name="Carmona M."/>
            <person name="Faoro H."/>
            <person name="Cruz L.M."/>
            <person name="Battistoni F."/>
            <person name="De Souza E."/>
            <person name="Pedrosa F."/>
            <person name="Chen W.-M."/>
            <person name="Poole P.S."/>
            <person name="Dixon R.A."/>
            <person name="James E.K."/>
        </authorList>
    </citation>
    <scope>NUCLEOTIDE SEQUENCE [LARGE SCALE GENOMIC DNA]</scope>
    <source>
        <strain evidence="2 3">22Lin</strain>
    </source>
</reference>
<gene>
    <name evidence="2" type="ORF">GPA25_17330</name>
</gene>
<dbReference type="EMBL" id="WTVQ01000034">
    <property type="protein sequence ID" value="NMG76525.1"/>
    <property type="molecule type" value="Genomic_DNA"/>
</dbReference>
<evidence type="ECO:0000259" key="1">
    <source>
        <dbReference type="Pfam" id="PF07238"/>
    </source>
</evidence>
<protein>
    <submittedName>
        <fullName evidence="2">PilZ domain-containing protein</fullName>
    </submittedName>
</protein>
<dbReference type="Gene3D" id="2.40.10.220">
    <property type="entry name" value="predicted glycosyltransferase like domains"/>
    <property type="match status" value="1"/>
</dbReference>
<dbReference type="Proteomes" id="UP000648984">
    <property type="component" value="Unassembled WGS sequence"/>
</dbReference>
<evidence type="ECO:0000313" key="3">
    <source>
        <dbReference type="Proteomes" id="UP000648984"/>
    </source>
</evidence>
<comment type="caution">
    <text evidence="2">The sequence shown here is derived from an EMBL/GenBank/DDBJ whole genome shotgun (WGS) entry which is preliminary data.</text>
</comment>
<sequence length="122" mass="13800">MESRLFRRRSIAISFRVYDDDDGRFIGRIGDISKGGLLVYGPNRLQTDRIYRLRIDLPDDHGIPRSVTLPAKAMWSGADANPEFCSTGFRLFELDQPENSAALQALLSRFTVGLDEDEDYDG</sequence>
<proteinExistence type="predicted"/>
<dbReference type="RefSeq" id="WP_169261669.1">
    <property type="nucleotide sequence ID" value="NZ_WTVQ01000034.1"/>
</dbReference>
<name>A0ABX1QHJ6_9RHOO</name>
<feature type="domain" description="PilZ" evidence="1">
    <location>
        <begin position="4"/>
        <end position="107"/>
    </location>
</feature>
<dbReference type="Pfam" id="PF07238">
    <property type="entry name" value="PilZ"/>
    <property type="match status" value="1"/>
</dbReference>
<keyword evidence="3" id="KW-1185">Reference proteome</keyword>
<evidence type="ECO:0000313" key="2">
    <source>
        <dbReference type="EMBL" id="NMG76525.1"/>
    </source>
</evidence>
<accession>A0ABX1QHJ6</accession>